<accession>A0A975NAQ2</accession>
<name>A0A975NAQ2_9BRAD</name>
<evidence type="ECO:0000313" key="1">
    <source>
        <dbReference type="EMBL" id="QWG11613.1"/>
    </source>
</evidence>
<evidence type="ECO:0000313" key="2">
    <source>
        <dbReference type="Proteomes" id="UP000680839"/>
    </source>
</evidence>
<gene>
    <name evidence="1" type="ORF">KMZ29_18005</name>
</gene>
<dbReference type="EMBL" id="CP076134">
    <property type="protein sequence ID" value="QWG11613.1"/>
    <property type="molecule type" value="Genomic_DNA"/>
</dbReference>
<reference evidence="1" key="1">
    <citation type="submission" date="2021-06" db="EMBL/GenBank/DDBJ databases">
        <title>Bradyrhizobium sp. S2-20-1 Genome sequencing.</title>
        <authorList>
            <person name="Jin L."/>
        </authorList>
    </citation>
    <scope>NUCLEOTIDE SEQUENCE</scope>
    <source>
        <strain evidence="1">S2-20-1</strain>
    </source>
</reference>
<protein>
    <submittedName>
        <fullName evidence="1">Uncharacterized protein</fullName>
    </submittedName>
</protein>
<dbReference type="AlphaFoldDB" id="A0A975NAQ2"/>
<dbReference type="Proteomes" id="UP000680839">
    <property type="component" value="Chromosome"/>
</dbReference>
<proteinExistence type="predicted"/>
<dbReference type="RefSeq" id="WP_215620483.1">
    <property type="nucleotide sequence ID" value="NZ_CP076134.1"/>
</dbReference>
<organism evidence="1 2">
    <name type="scientific">Bradyrhizobium sediminis</name>
    <dbReference type="NCBI Taxonomy" id="2840469"/>
    <lineage>
        <taxon>Bacteria</taxon>
        <taxon>Pseudomonadati</taxon>
        <taxon>Pseudomonadota</taxon>
        <taxon>Alphaproteobacteria</taxon>
        <taxon>Hyphomicrobiales</taxon>
        <taxon>Nitrobacteraceae</taxon>
        <taxon>Bradyrhizobium</taxon>
    </lineage>
</organism>
<sequence length="70" mass="7938">MSRFVVRFMKDVLGENGRQSEICQSTVEVDASNEGLATELAKKKFCETQSLCDWSLHADRIQVRQADFPS</sequence>